<dbReference type="Proteomes" id="UP001576774">
    <property type="component" value="Unassembled WGS sequence"/>
</dbReference>
<dbReference type="InterPro" id="IPR040612">
    <property type="entry name" value="ArsA_HSP20-like"/>
</dbReference>
<dbReference type="CDD" id="cd02035">
    <property type="entry name" value="ArsA"/>
    <property type="match status" value="1"/>
</dbReference>
<dbReference type="PANTHER" id="PTHR43868:SF1">
    <property type="entry name" value="P-LOOP CONTAINING NUCLEOSIDE TRIPHOSPHATE HYDROLASES SUPERFAMILY PROTEIN"/>
    <property type="match status" value="1"/>
</dbReference>
<sequence length="388" mass="42528">MSLILTFLGKGGTGRTTVAIAAAKKLALQGKKVLLATQDTSPAFGLLLGATLSSEPQELSPNLYGVQFQTSLLLERSWEDVKNLEAQYLRMPLIKEVYGQELGVLPGMDSALALNEIREYDKSGKYDAIVYDGIGDQNTLRMLGMPEILSWYLRRFQTIFSNSDLGKTLLPFLQPIASAVLNISLTPENLSQSNKATNLLEEGKKAIADPHRVAVYLVTTGDPSSIATAKYFWGSAQQVGLTVGGVILNQAILPDTVVAEIAENLEQVYEKFDRESAITNTVTSEFAPLKISNIPNRVGEDWQPLIDALPDFRQAAMVPKPMEIDLAAKQVKLFLPGFDKKHVKLTQHGPEVTVEAGDQRHNIELPPQLSGQSVRGAKFQNSYLILSF</sequence>
<evidence type="ECO:0000313" key="5">
    <source>
        <dbReference type="Proteomes" id="UP001576774"/>
    </source>
</evidence>
<protein>
    <submittedName>
        <fullName evidence="4">ArsA family ATPase</fullName>
    </submittedName>
</protein>
<evidence type="ECO:0000313" key="4">
    <source>
        <dbReference type="EMBL" id="MFB2878436.1"/>
    </source>
</evidence>
<organism evidence="4 5">
    <name type="scientific">Floridaenema aerugineum BLCC-F46</name>
    <dbReference type="NCBI Taxonomy" id="3153654"/>
    <lineage>
        <taxon>Bacteria</taxon>
        <taxon>Bacillati</taxon>
        <taxon>Cyanobacteriota</taxon>
        <taxon>Cyanophyceae</taxon>
        <taxon>Oscillatoriophycideae</taxon>
        <taxon>Aerosakkonematales</taxon>
        <taxon>Aerosakkonemataceae</taxon>
        <taxon>Floridanema</taxon>
        <taxon>Floridanema aerugineum</taxon>
    </lineage>
</organism>
<gene>
    <name evidence="4" type="ORF">ACE1CC_16415</name>
</gene>
<dbReference type="Pfam" id="PF17886">
    <property type="entry name" value="ArsA_HSP20"/>
    <property type="match status" value="1"/>
</dbReference>
<dbReference type="InterPro" id="IPR027417">
    <property type="entry name" value="P-loop_NTPase"/>
</dbReference>
<dbReference type="InterPro" id="IPR025723">
    <property type="entry name" value="ArsA/GET3_ATPase-like"/>
</dbReference>
<accession>A0ABV4X7C1</accession>
<feature type="domain" description="ArsA/GET3 Anion-transporting ATPase-like" evidence="2">
    <location>
        <begin position="4"/>
        <end position="295"/>
    </location>
</feature>
<evidence type="ECO:0000259" key="3">
    <source>
        <dbReference type="Pfam" id="PF17886"/>
    </source>
</evidence>
<evidence type="ECO:0000259" key="2">
    <source>
        <dbReference type="Pfam" id="PF02374"/>
    </source>
</evidence>
<comment type="similarity">
    <text evidence="1">Belongs to the arsA ATPase family.</text>
</comment>
<dbReference type="Pfam" id="PF02374">
    <property type="entry name" value="ArsA_ATPase"/>
    <property type="match status" value="1"/>
</dbReference>
<evidence type="ECO:0000256" key="1">
    <source>
        <dbReference type="ARBA" id="ARBA00011040"/>
    </source>
</evidence>
<name>A0ABV4X7C1_9CYAN</name>
<dbReference type="Gene3D" id="3.40.50.300">
    <property type="entry name" value="P-loop containing nucleotide triphosphate hydrolases"/>
    <property type="match status" value="1"/>
</dbReference>
<dbReference type="RefSeq" id="WP_413271510.1">
    <property type="nucleotide sequence ID" value="NZ_JBHFNQ010000122.1"/>
</dbReference>
<dbReference type="EMBL" id="JBHFNQ010000122">
    <property type="protein sequence ID" value="MFB2878436.1"/>
    <property type="molecule type" value="Genomic_DNA"/>
</dbReference>
<dbReference type="Gene3D" id="2.60.40.790">
    <property type="match status" value="1"/>
</dbReference>
<comment type="caution">
    <text evidence="4">The sequence shown here is derived from an EMBL/GenBank/DDBJ whole genome shotgun (WGS) entry which is preliminary data.</text>
</comment>
<feature type="domain" description="ArsA HSP20-like" evidence="3">
    <location>
        <begin position="330"/>
        <end position="388"/>
    </location>
</feature>
<dbReference type="InterPro" id="IPR053262">
    <property type="entry name" value="ArsA_ATPase-like"/>
</dbReference>
<proteinExistence type="inferred from homology"/>
<dbReference type="SUPFAM" id="SSF52540">
    <property type="entry name" value="P-loop containing nucleoside triphosphate hydrolases"/>
    <property type="match status" value="1"/>
</dbReference>
<dbReference type="PANTHER" id="PTHR43868">
    <property type="entry name" value="OS02G0711200 PROTEIN"/>
    <property type="match status" value="1"/>
</dbReference>
<keyword evidence="5" id="KW-1185">Reference proteome</keyword>
<dbReference type="InterPro" id="IPR008978">
    <property type="entry name" value="HSP20-like_chaperone"/>
</dbReference>
<reference evidence="4 5" key="1">
    <citation type="submission" date="2024-09" db="EMBL/GenBank/DDBJ databases">
        <title>Floridaenema gen nov. (Aerosakkonemataceae, Aerosakkonematales ord. nov., Cyanobacteria) from benthic tropical and subtropical fresh waters, with the description of four new species.</title>
        <authorList>
            <person name="Moretto J.A."/>
            <person name="Berthold D.E."/>
            <person name="Lefler F.W."/>
            <person name="Huang I.-S."/>
            <person name="Laughinghouse H. IV."/>
        </authorList>
    </citation>
    <scope>NUCLEOTIDE SEQUENCE [LARGE SCALE GENOMIC DNA]</scope>
    <source>
        <strain evidence="4 5">BLCC-F46</strain>
    </source>
</reference>